<dbReference type="EMBL" id="FOOG01000005">
    <property type="protein sequence ID" value="SFF67695.1"/>
    <property type="molecule type" value="Genomic_DNA"/>
</dbReference>
<name>A0A1I2KL44_9BACI</name>
<dbReference type="RefSeq" id="WP_041601400.1">
    <property type="nucleotide sequence ID" value="NZ_FOOG01000005.1"/>
</dbReference>
<sequence>MAQLSKLYLDREELHILGRYCVRIDRTIVVEPSRQLTEDTFQRIMVSKPTISKISIQNEDVVPLIEYDGPYTFERVYGVLVFKPTGS</sequence>
<organism evidence="1 2">
    <name type="scientific">Halobacillus alkaliphilus</name>
    <dbReference type="NCBI Taxonomy" id="396056"/>
    <lineage>
        <taxon>Bacteria</taxon>
        <taxon>Bacillati</taxon>
        <taxon>Bacillota</taxon>
        <taxon>Bacilli</taxon>
        <taxon>Bacillales</taxon>
        <taxon>Bacillaceae</taxon>
        <taxon>Halobacillus</taxon>
    </lineage>
</organism>
<evidence type="ECO:0000313" key="1">
    <source>
        <dbReference type="EMBL" id="SFF67695.1"/>
    </source>
</evidence>
<gene>
    <name evidence="1" type="ORF">SAMN05216353_10565</name>
</gene>
<dbReference type="Proteomes" id="UP000198897">
    <property type="component" value="Unassembled WGS sequence"/>
</dbReference>
<dbReference type="AlphaFoldDB" id="A0A1I2KL44"/>
<dbReference type="OrthoDB" id="2971809at2"/>
<protein>
    <submittedName>
        <fullName evidence="1">Uncharacterized protein</fullName>
    </submittedName>
</protein>
<reference evidence="2" key="1">
    <citation type="submission" date="2016-10" db="EMBL/GenBank/DDBJ databases">
        <authorList>
            <person name="Varghese N."/>
            <person name="Submissions S."/>
        </authorList>
    </citation>
    <scope>NUCLEOTIDE SEQUENCE [LARGE SCALE GENOMIC DNA]</scope>
    <source>
        <strain evidence="2">FP5</strain>
    </source>
</reference>
<accession>A0A1I2KL44</accession>
<evidence type="ECO:0000313" key="2">
    <source>
        <dbReference type="Proteomes" id="UP000198897"/>
    </source>
</evidence>
<proteinExistence type="predicted"/>
<keyword evidence="2" id="KW-1185">Reference proteome</keyword>